<protein>
    <submittedName>
        <fullName evidence="9">Chromate efflux transporter</fullName>
    </submittedName>
</protein>
<feature type="transmembrane region" description="Helical" evidence="7">
    <location>
        <begin position="198"/>
        <end position="218"/>
    </location>
</feature>
<dbReference type="RefSeq" id="WP_257891129.1">
    <property type="nucleotide sequence ID" value="NZ_JAIMBW010000001.1"/>
</dbReference>
<feature type="transmembrane region" description="Helical" evidence="7">
    <location>
        <begin position="341"/>
        <end position="363"/>
    </location>
</feature>
<dbReference type="InterPro" id="IPR003370">
    <property type="entry name" value="Chromate_transpt"/>
</dbReference>
<proteinExistence type="inferred from homology"/>
<dbReference type="NCBIfam" id="TIGR00937">
    <property type="entry name" value="2A51"/>
    <property type="match status" value="1"/>
</dbReference>
<gene>
    <name evidence="9" type="primary">chrA</name>
    <name evidence="8" type="ORF">KUL25_00525</name>
    <name evidence="9" type="ORF">KUL25_00530</name>
</gene>
<evidence type="ECO:0000256" key="5">
    <source>
        <dbReference type="ARBA" id="ARBA00022989"/>
    </source>
</evidence>
<dbReference type="PIRSF" id="PIRSF004810">
    <property type="entry name" value="ChrA"/>
    <property type="match status" value="1"/>
</dbReference>
<feature type="transmembrane region" description="Helical" evidence="7">
    <location>
        <begin position="297"/>
        <end position="321"/>
    </location>
</feature>
<keyword evidence="4 7" id="KW-0812">Transmembrane</keyword>
<dbReference type="Pfam" id="PF02417">
    <property type="entry name" value="Chromate_transp"/>
    <property type="match status" value="2"/>
</dbReference>
<feature type="transmembrane region" description="Helical" evidence="7">
    <location>
        <begin position="230"/>
        <end position="250"/>
    </location>
</feature>
<evidence type="ECO:0000256" key="4">
    <source>
        <dbReference type="ARBA" id="ARBA00022692"/>
    </source>
</evidence>
<dbReference type="Proteomes" id="UP000693972">
    <property type="component" value="Unassembled WGS sequence"/>
</dbReference>
<evidence type="ECO:0000313" key="10">
    <source>
        <dbReference type="Proteomes" id="UP000693972"/>
    </source>
</evidence>
<feature type="transmembrane region" description="Helical" evidence="7">
    <location>
        <begin position="406"/>
        <end position="423"/>
    </location>
</feature>
<sequence>MNANTRPSLADATRVWARIGLLSFGGPAAQIALMHKEVVEARGWLSERQFLNALSFCMLLPGPEAMQLATYAGWRLHGTLGGLIAGLLFVLPGAVVIMALAAVYALFGDVPLVAALFYGVKAAVLVIVVEALLRVGRKALSRRAHWVIAALAFIGIFFFTVPYPVIVLLAALVGAAIGASTEAPQITDMTHVSARKTLATIALWLAIWVLPLAALMALGAPQLLVEVGQFFSTLAVVTFGGAYAVLAYMAQDVVVQFGWLSAGEMVDALGLAETTPGPLILVTQFVGFLAGFKEGGLVLGFSAALVALWVTFAPCFLWIFAGAPYIEWISNQPRLKGALDAITAAVVGVILNLSIWFALHVLFAEVQPIHVGPLILWQPTLATIEWLALGLFALSGVLAFRLRWGILRILLVASVLGAALRLLL</sequence>
<feature type="transmembrane region" description="Helical" evidence="7">
    <location>
        <begin position="145"/>
        <end position="178"/>
    </location>
</feature>
<keyword evidence="3" id="KW-1003">Cell membrane</keyword>
<dbReference type="EMBL" id="CP078073">
    <property type="protein sequence ID" value="QXL88044.1"/>
    <property type="molecule type" value="Genomic_DNA"/>
</dbReference>
<keyword evidence="5 7" id="KW-1133">Transmembrane helix</keyword>
<evidence type="ECO:0000256" key="1">
    <source>
        <dbReference type="ARBA" id="ARBA00004651"/>
    </source>
</evidence>
<evidence type="ECO:0000256" key="6">
    <source>
        <dbReference type="ARBA" id="ARBA00023136"/>
    </source>
</evidence>
<name>A0A975YG35_9RHOB</name>
<comment type="similarity">
    <text evidence="2">Belongs to the chromate ion transporter (CHR) (TC 2.A.51) family.</text>
</comment>
<evidence type="ECO:0000313" key="8">
    <source>
        <dbReference type="EMBL" id="MBY4891244.1"/>
    </source>
</evidence>
<dbReference type="AlphaFoldDB" id="A0A975YG35"/>
<comment type="subcellular location">
    <subcellularLocation>
        <location evidence="1">Cell membrane</location>
        <topology evidence="1">Multi-pass membrane protein</topology>
    </subcellularLocation>
</comment>
<keyword evidence="6 7" id="KW-0472">Membrane</keyword>
<organism evidence="9">
    <name type="scientific">Gymnodinialimonas phycosphaerae</name>
    <dbReference type="NCBI Taxonomy" id="2841589"/>
    <lineage>
        <taxon>Bacteria</taxon>
        <taxon>Pseudomonadati</taxon>
        <taxon>Pseudomonadota</taxon>
        <taxon>Alphaproteobacteria</taxon>
        <taxon>Rhodobacterales</taxon>
        <taxon>Paracoccaceae</taxon>
        <taxon>Gymnodinialimonas</taxon>
    </lineage>
</organism>
<dbReference type="EMBL" id="JAIMBW010000001">
    <property type="protein sequence ID" value="MBY4891244.1"/>
    <property type="molecule type" value="Genomic_DNA"/>
</dbReference>
<accession>A0A975YG35</accession>
<dbReference type="GO" id="GO:0005886">
    <property type="term" value="C:plasma membrane"/>
    <property type="evidence" value="ECO:0007669"/>
    <property type="project" value="UniProtKB-SubCell"/>
</dbReference>
<feature type="transmembrane region" description="Helical" evidence="7">
    <location>
        <begin position="113"/>
        <end position="133"/>
    </location>
</feature>
<keyword evidence="10" id="KW-1185">Reference proteome</keyword>
<dbReference type="PANTHER" id="PTHR33567:SF3">
    <property type="entry name" value="CHROMATE ION TRANSPORTER (EUROFUNG)"/>
    <property type="match status" value="1"/>
</dbReference>
<feature type="transmembrane region" description="Helical" evidence="7">
    <location>
        <begin position="83"/>
        <end position="107"/>
    </location>
</feature>
<evidence type="ECO:0000256" key="2">
    <source>
        <dbReference type="ARBA" id="ARBA00005262"/>
    </source>
</evidence>
<dbReference type="InterPro" id="IPR014047">
    <property type="entry name" value="Chr_Tranpt_l_chain"/>
</dbReference>
<evidence type="ECO:0000313" key="9">
    <source>
        <dbReference type="EMBL" id="QXL88044.1"/>
    </source>
</evidence>
<evidence type="ECO:0000256" key="7">
    <source>
        <dbReference type="SAM" id="Phobius"/>
    </source>
</evidence>
<feature type="transmembrane region" description="Helical" evidence="7">
    <location>
        <begin position="375"/>
        <end position="400"/>
    </location>
</feature>
<dbReference type="PANTHER" id="PTHR33567">
    <property type="entry name" value="CHROMATE ION TRANSPORTER (EUROFUNG)"/>
    <property type="match status" value="1"/>
</dbReference>
<reference evidence="9 10" key="1">
    <citation type="submission" date="2021-07" db="EMBL/GenBank/DDBJ databases">
        <title>Karlodiniumbacter phycospheric gen. nov., sp. nov., a phycosphere bacterium isolated from karlodinium veneficum.</title>
        <authorList>
            <person name="Peng Y."/>
            <person name="Jiang L."/>
            <person name="Lee J."/>
        </authorList>
    </citation>
    <scope>NUCLEOTIDE SEQUENCE</scope>
    <source>
        <strain evidence="9 10">N5</strain>
    </source>
</reference>
<dbReference type="GO" id="GO:0015109">
    <property type="term" value="F:chromate transmembrane transporter activity"/>
    <property type="evidence" value="ECO:0007669"/>
    <property type="project" value="InterPro"/>
</dbReference>
<evidence type="ECO:0000256" key="3">
    <source>
        <dbReference type="ARBA" id="ARBA00022475"/>
    </source>
</evidence>